<name>A0A4W4G0E6_ELEEL</name>
<keyword evidence="3" id="KW-0342">GTP-binding</keyword>
<reference evidence="7" key="1">
    <citation type="journal article" date="2014" name="Science">
        <title>Nonhuman genetics. Genomic basis for the convergent evolution of electric organs.</title>
        <authorList>
            <person name="Gallant J.R."/>
            <person name="Traeger L.L."/>
            <person name="Volkening J.D."/>
            <person name="Moffett H."/>
            <person name="Chen P.H."/>
            <person name="Novina C.D."/>
            <person name="Phillips G.N.Jr."/>
            <person name="Anand R."/>
            <person name="Wells G.B."/>
            <person name="Pinch M."/>
            <person name="Guth R."/>
            <person name="Unguez G.A."/>
            <person name="Albert J.S."/>
            <person name="Zakon H.H."/>
            <person name="Samanta M.P."/>
            <person name="Sussman M.R."/>
        </authorList>
    </citation>
    <scope>NUCLEOTIDE SEQUENCE [LARGE SCALE GENOMIC DNA]</scope>
</reference>
<dbReference type="PANTHER" id="PTHR10903">
    <property type="entry name" value="GTPASE, IMAP FAMILY MEMBER-RELATED"/>
    <property type="match status" value="1"/>
</dbReference>
<dbReference type="InterPro" id="IPR006703">
    <property type="entry name" value="G_AIG1"/>
</dbReference>
<evidence type="ECO:0000313" key="7">
    <source>
        <dbReference type="Proteomes" id="UP000314983"/>
    </source>
</evidence>
<dbReference type="AlphaFoldDB" id="A0A4W4G0E6"/>
<dbReference type="GeneTree" id="ENSGT01150000286992"/>
<dbReference type="GO" id="GO:0005525">
    <property type="term" value="F:GTP binding"/>
    <property type="evidence" value="ECO:0007669"/>
    <property type="project" value="UniProtKB-KW"/>
</dbReference>
<dbReference type="Pfam" id="PF04548">
    <property type="entry name" value="AIG1"/>
    <property type="match status" value="4"/>
</dbReference>
<dbReference type="CDD" id="cd01852">
    <property type="entry name" value="AIG1"/>
    <property type="match status" value="2"/>
</dbReference>
<evidence type="ECO:0000256" key="2">
    <source>
        <dbReference type="ARBA" id="ARBA00022741"/>
    </source>
</evidence>
<reference evidence="6" key="5">
    <citation type="submission" date="2025-09" db="UniProtKB">
        <authorList>
            <consortium name="Ensembl"/>
        </authorList>
    </citation>
    <scope>IDENTIFICATION</scope>
</reference>
<accession>A0A4W4G0E6</accession>
<comment type="similarity">
    <text evidence="1">Belongs to the TRAFAC class TrmE-Era-EngA-EngB-Septin-like GTPase superfamily. AIG1/Toc34/Toc159-like paraseptin GTPase family. IAN subfamily.</text>
</comment>
<feature type="domain" description="AIG1-type G" evidence="5">
    <location>
        <begin position="294"/>
        <end position="493"/>
    </location>
</feature>
<organism evidence="6 7">
    <name type="scientific">Electrophorus electricus</name>
    <name type="common">Electric eel</name>
    <name type="synonym">Gymnotus electricus</name>
    <dbReference type="NCBI Taxonomy" id="8005"/>
    <lineage>
        <taxon>Eukaryota</taxon>
        <taxon>Metazoa</taxon>
        <taxon>Chordata</taxon>
        <taxon>Craniata</taxon>
        <taxon>Vertebrata</taxon>
        <taxon>Euteleostomi</taxon>
        <taxon>Actinopterygii</taxon>
        <taxon>Neopterygii</taxon>
        <taxon>Teleostei</taxon>
        <taxon>Ostariophysi</taxon>
        <taxon>Gymnotiformes</taxon>
        <taxon>Gymnotoidei</taxon>
        <taxon>Gymnotidae</taxon>
        <taxon>Electrophorus</taxon>
    </lineage>
</organism>
<evidence type="ECO:0000256" key="4">
    <source>
        <dbReference type="SAM" id="MobiDB-lite"/>
    </source>
</evidence>
<dbReference type="PANTHER" id="PTHR10903:SF186">
    <property type="entry name" value="GTPASE IMAP FAMILY MEMBER 4-LIKE-RELATED"/>
    <property type="match status" value="1"/>
</dbReference>
<dbReference type="Proteomes" id="UP000314983">
    <property type="component" value="Chromosome 4"/>
</dbReference>
<keyword evidence="7" id="KW-1185">Reference proteome</keyword>
<protein>
    <recommendedName>
        <fullName evidence="5">AIG1-type G domain-containing protein</fullName>
    </recommendedName>
</protein>
<feature type="domain" description="AIG1-type G" evidence="5">
    <location>
        <begin position="14"/>
        <end position="213"/>
    </location>
</feature>
<evidence type="ECO:0000256" key="1">
    <source>
        <dbReference type="ARBA" id="ARBA00008535"/>
    </source>
</evidence>
<evidence type="ECO:0000256" key="3">
    <source>
        <dbReference type="ARBA" id="ARBA00023134"/>
    </source>
</evidence>
<dbReference type="STRING" id="8005.ENSEEEP00000029788"/>
<keyword evidence="2" id="KW-0547">Nucleotide-binding</keyword>
<reference evidence="6" key="3">
    <citation type="submission" date="2020-05" db="EMBL/GenBank/DDBJ databases">
        <title>Electrophorus electricus (electric eel) genome, fEleEle1, primary haplotype.</title>
        <authorList>
            <person name="Myers G."/>
            <person name="Meyer A."/>
            <person name="Fedrigo O."/>
            <person name="Formenti G."/>
            <person name="Rhie A."/>
            <person name="Tracey A."/>
            <person name="Sims Y."/>
            <person name="Jarvis E.D."/>
        </authorList>
    </citation>
    <scope>NUCLEOTIDE SEQUENCE [LARGE SCALE GENOMIC DNA]</scope>
</reference>
<dbReference type="Gene3D" id="3.40.50.300">
    <property type="entry name" value="P-loop containing nucleotide triphosphate hydrolases"/>
    <property type="match status" value="4"/>
</dbReference>
<evidence type="ECO:0000313" key="6">
    <source>
        <dbReference type="Ensembl" id="ENSEEEP00000029788.2"/>
    </source>
</evidence>
<dbReference type="SUPFAM" id="SSF52540">
    <property type="entry name" value="P-loop containing nucleoside triphosphate hydrolases"/>
    <property type="match status" value="4"/>
</dbReference>
<evidence type="ECO:0000259" key="5">
    <source>
        <dbReference type="PROSITE" id="PS51720"/>
    </source>
</evidence>
<dbReference type="InterPro" id="IPR027417">
    <property type="entry name" value="P-loop_NTPase"/>
</dbReference>
<dbReference type="Ensembl" id="ENSEEET00000030134.2">
    <property type="protein sequence ID" value="ENSEEEP00000029788.2"/>
    <property type="gene ID" value="ENSEEEG00000014267.2"/>
</dbReference>
<sequence length="668" mass="75518">RFHRTKPSEPEKNPSERRIVLLGKTGVGKSATGNTILGENRFRSQLRFSSVTEQSEMHQADIVEKMLVVVDTPGLFDTKLSAEDLAVEIGRSIYMSSPGPHAFLYVHQINVRFTEQEEEVVDILEMMFGEELRKYMIILFTHGDSLKQEDVNTLIKENSALSKLVEKCRGYHIFNNEDHSNREQVTELLEKIDRMVEQNGGSCYSNQMYEDRRIVLLGKTGVGKSATGNTILGENRFRSDALLCFNVILIGNKGAGKTSTGNTILGTYIKKFSGSQCVQKECVIIDGVKLNVYDTPGRIVLLGKTGVGKSATGNTILGENRFRSELHFSSVTSQSEMHQVVVSGRKVSVVDTPGLFDTQISPEDLKVEIGRSIYMSSPGPHAFLYVHQINVRFTEQEEEVVDILEMMFGEELRKYMIILFTHGDMLEKEDVDTLIKKNSALSKLVEKCRGYHIFNNKDKSNRQQVTELLEKIDRMLEQNGGSFYSNQMFEDAARFRREDEESSKKHEQSQTEIEREKGVGVETRTEQEKSQIEKEQIKPPFIINQPRGGKIGQRWMEMRSQVEEFKRKLYKERKKMDQEEIQAEIQRGRLNKSGEAKVCRKEEVKFTEREKMFVVHKTGVGAAVGLAAGPVGAAIGLAFGGAVGAICGAFTARNYNSKMDVFSKKKHR</sequence>
<dbReference type="FunFam" id="3.40.50.300:FF:000366">
    <property type="entry name" value="GTPase, IMAP family member 2"/>
    <property type="match status" value="2"/>
</dbReference>
<reference evidence="6" key="4">
    <citation type="submission" date="2025-08" db="UniProtKB">
        <authorList>
            <consortium name="Ensembl"/>
        </authorList>
    </citation>
    <scope>IDENTIFICATION</scope>
</reference>
<dbReference type="InterPro" id="IPR045058">
    <property type="entry name" value="GIMA/IAN/Toc"/>
</dbReference>
<proteinExistence type="inferred from homology"/>
<reference evidence="7" key="2">
    <citation type="journal article" date="2017" name="Sci. Adv.">
        <title>A tail of two voltages: Proteomic comparison of the three electric organs of the electric eel.</title>
        <authorList>
            <person name="Traeger L.L."/>
            <person name="Sabat G."/>
            <person name="Barrett-Wilt G.A."/>
            <person name="Wells G.B."/>
            <person name="Sussman M.R."/>
        </authorList>
    </citation>
    <scope>NUCLEOTIDE SEQUENCE [LARGE SCALE GENOMIC DNA]</scope>
</reference>
<dbReference type="PROSITE" id="PS51720">
    <property type="entry name" value="G_AIG1"/>
    <property type="match status" value="2"/>
</dbReference>
<feature type="region of interest" description="Disordered" evidence="4">
    <location>
        <begin position="495"/>
        <end position="533"/>
    </location>
</feature>